<dbReference type="Gene3D" id="2.60.40.10">
    <property type="entry name" value="Immunoglobulins"/>
    <property type="match status" value="3"/>
</dbReference>
<dbReference type="InterPro" id="IPR013783">
    <property type="entry name" value="Ig-like_fold"/>
</dbReference>
<dbReference type="InterPro" id="IPR007110">
    <property type="entry name" value="Ig-like_dom"/>
</dbReference>
<reference evidence="2" key="2">
    <citation type="submission" date="2025-09" db="UniProtKB">
        <authorList>
            <consortium name="Ensembl"/>
        </authorList>
    </citation>
    <scope>IDENTIFICATION</scope>
</reference>
<evidence type="ECO:0000313" key="2">
    <source>
        <dbReference type="Ensembl" id="ENSSRHP00000027481.1"/>
    </source>
</evidence>
<dbReference type="Ensembl" id="ENSSRHT00000028287.1">
    <property type="protein sequence ID" value="ENSSRHP00000027481.1"/>
    <property type="gene ID" value="ENSSRHG00000014312.1"/>
</dbReference>
<dbReference type="Proteomes" id="UP000472270">
    <property type="component" value="Unassembled WGS sequence"/>
</dbReference>
<dbReference type="PROSITE" id="PS50835">
    <property type="entry name" value="IG_LIKE"/>
    <property type="match status" value="1"/>
</dbReference>
<sequence>AKTYIYIIYFAVTFKTLPVKERETVTLCTGVVYPDDVMIWCFNDTLIAEINGHPTKICTDDQCKDSDERFRDRLKLDNQTGSLTITNTRTTDSGLYKLEINSSRFRLMFISSPGASGIDADRVSLFVMGRDSVTLHTDVKTNQQEKIKWFFNDTRIAQISDYLSKTCTDVQCNEGTKRFRGRLKLDHQTGSLTITNITTTDSGLYKLQIISHSSMSEKIFNVPGAETDKMKTKSVKEGDSVTLDSGVIKNPNYLMMWYRDDTHIAEIARDPSKICTGDECEDADGRFRDRLKLDHQTGSLTIMNSRTTDSGVYHLEIITNSSSIRRQYSIRIISEKSLSATGSSECNSVIHSILSSGIEYDTHLSQKNTHCTEIERC</sequence>
<evidence type="ECO:0000259" key="1">
    <source>
        <dbReference type="PROSITE" id="PS50835"/>
    </source>
</evidence>
<dbReference type="InterPro" id="IPR013106">
    <property type="entry name" value="Ig_V-set"/>
</dbReference>
<keyword evidence="3" id="KW-1185">Reference proteome</keyword>
<protein>
    <recommendedName>
        <fullName evidence="1">Ig-like domain-containing protein</fullName>
    </recommendedName>
</protein>
<dbReference type="InterPro" id="IPR036179">
    <property type="entry name" value="Ig-like_dom_sf"/>
</dbReference>
<organism evidence="2 3">
    <name type="scientific">Sinocyclocheilus rhinocerous</name>
    <dbReference type="NCBI Taxonomy" id="307959"/>
    <lineage>
        <taxon>Eukaryota</taxon>
        <taxon>Metazoa</taxon>
        <taxon>Chordata</taxon>
        <taxon>Craniata</taxon>
        <taxon>Vertebrata</taxon>
        <taxon>Euteleostomi</taxon>
        <taxon>Actinopterygii</taxon>
        <taxon>Neopterygii</taxon>
        <taxon>Teleostei</taxon>
        <taxon>Ostariophysi</taxon>
        <taxon>Cypriniformes</taxon>
        <taxon>Cyprinidae</taxon>
        <taxon>Cyprininae</taxon>
        <taxon>Sinocyclocheilus</taxon>
    </lineage>
</organism>
<accession>A0A673HP44</accession>
<feature type="domain" description="Ig-like" evidence="1">
    <location>
        <begin position="223"/>
        <end position="331"/>
    </location>
</feature>
<dbReference type="PANTHER" id="PTHR21063:SF4">
    <property type="entry name" value="CD48 ANTIGEN-RELATED"/>
    <property type="match status" value="1"/>
</dbReference>
<dbReference type="Pfam" id="PF07686">
    <property type="entry name" value="V-set"/>
    <property type="match status" value="2"/>
</dbReference>
<dbReference type="InterPro" id="IPR003599">
    <property type="entry name" value="Ig_sub"/>
</dbReference>
<dbReference type="AlphaFoldDB" id="A0A673HP44"/>
<evidence type="ECO:0000313" key="3">
    <source>
        <dbReference type="Proteomes" id="UP000472270"/>
    </source>
</evidence>
<dbReference type="SUPFAM" id="SSF48726">
    <property type="entry name" value="Immunoglobulin"/>
    <property type="match status" value="3"/>
</dbReference>
<name>A0A673HP44_9TELE</name>
<proteinExistence type="predicted"/>
<dbReference type="SMART" id="SM00409">
    <property type="entry name" value="IG"/>
    <property type="match status" value="3"/>
</dbReference>
<dbReference type="PANTHER" id="PTHR21063">
    <property type="entry name" value="LFA-3"/>
    <property type="match status" value="1"/>
</dbReference>
<reference evidence="2" key="1">
    <citation type="submission" date="2025-08" db="UniProtKB">
        <authorList>
            <consortium name="Ensembl"/>
        </authorList>
    </citation>
    <scope>IDENTIFICATION</scope>
</reference>